<dbReference type="PANTHER" id="PTHR37984:SF5">
    <property type="entry name" value="PROTEIN NYNRIN-LIKE"/>
    <property type="match status" value="1"/>
</dbReference>
<dbReference type="Pfam" id="PF17921">
    <property type="entry name" value="Integrase_H2C2"/>
    <property type="match status" value="1"/>
</dbReference>
<organism evidence="3 4">
    <name type="scientific">Perkinsus olseni</name>
    <name type="common">Perkinsus atlanticus</name>
    <dbReference type="NCBI Taxonomy" id="32597"/>
    <lineage>
        <taxon>Eukaryota</taxon>
        <taxon>Sar</taxon>
        <taxon>Alveolata</taxon>
        <taxon>Perkinsozoa</taxon>
        <taxon>Perkinsea</taxon>
        <taxon>Perkinsida</taxon>
        <taxon>Perkinsidae</taxon>
        <taxon>Perkinsus</taxon>
    </lineage>
</organism>
<dbReference type="Gene3D" id="1.10.340.70">
    <property type="match status" value="1"/>
</dbReference>
<evidence type="ECO:0000313" key="3">
    <source>
        <dbReference type="EMBL" id="KAF4651520.1"/>
    </source>
</evidence>
<comment type="caution">
    <text evidence="3">The sequence shown here is derived from an EMBL/GenBank/DDBJ whole genome shotgun (WGS) entry which is preliminary data.</text>
</comment>
<accession>A0A7J6KWM3</accession>
<dbReference type="PANTHER" id="PTHR37984">
    <property type="entry name" value="PROTEIN CBG26694"/>
    <property type="match status" value="1"/>
</dbReference>
<dbReference type="InterPro" id="IPR012337">
    <property type="entry name" value="RNaseH-like_sf"/>
</dbReference>
<dbReference type="GO" id="GO:0003676">
    <property type="term" value="F:nucleic acid binding"/>
    <property type="evidence" value="ECO:0007669"/>
    <property type="project" value="InterPro"/>
</dbReference>
<dbReference type="InterPro" id="IPR041588">
    <property type="entry name" value="Integrase_H2C2"/>
</dbReference>
<dbReference type="EMBL" id="JABAHT010000841">
    <property type="protein sequence ID" value="KAF4651520.1"/>
    <property type="molecule type" value="Genomic_DNA"/>
</dbReference>
<evidence type="ECO:0000313" key="4">
    <source>
        <dbReference type="Proteomes" id="UP000570595"/>
    </source>
</evidence>
<dbReference type="Gene3D" id="3.30.420.10">
    <property type="entry name" value="Ribonuclease H-like superfamily/Ribonuclease H"/>
    <property type="match status" value="1"/>
</dbReference>
<dbReference type="OrthoDB" id="429386at2759"/>
<sequence length="774" mass="86593">MDDILDFTQPTDEPAPLIDKYTAHDLPLKTQALSDASADHPIPVLGLELVDGGDSLRYPPTAIATVLAWPLDHPLTYTDSLSLLGTLLQEPDLFDYHIIPAKNLLVGLVSKARAVLKHSWNSPLPPEVQDLLCAWVSSLRDHQPQPIPRRIHATEPLHLYVDASKTMVAYDGRQFGRTVIRGQLPLTSSQQNLHINALELIGIYFALARVRLIEFDTKMKFSDIRVYCDSLTAVAIARDRRVPAGLHEALTRKYLELIVAISGTHPITYVHVKGQDNPADLGTRSDLIDNICKVRATYDDLGREQKRAEQDAPPPSGHTAFPVRKRDDSFADDSIAKRVRQRRSAQRDNPHPDLPPGCDPRDSQHSPQGLHRCHSPASLDAHPTAAASTSSSSTRSEKTTDDLPSTRLVEYAFTRLPDDLILRLRALEVIDGITQVPDADLQHTLTALYHDTYHEGTQATYTRMKAFYHWPKMLDTISAATRTCLLCARVLTNAGDLAWKQRPTPPALPRQPFSDIALDVHGPYFGNLYVLTCTCRLTTYLICKPLSTAPLTSDVIEFLNSLTCTYGIIPERIRSDNGSIFCRAAHQLPTVDWEFTPTYASVSNGGHERKHRDLARFIRLGFLQSTPPITSRPAHRTWTHIVQLATMHVNLMMSPSAHGLCPRDLIYNFPAHDLVSFTQYHTVDDKDSIWRQHRQRAQQRSTSHIPVSEILVPLQAGMSVLIQEVLGDNRVLLTDGRHVHTKNIKPLIDDTYADFQPTDDDDNDLLNDTATESS</sequence>
<feature type="domain" description="Integrase catalytic" evidence="2">
    <location>
        <begin position="508"/>
        <end position="670"/>
    </location>
</feature>
<dbReference type="GO" id="GO:0015074">
    <property type="term" value="P:DNA integration"/>
    <property type="evidence" value="ECO:0007669"/>
    <property type="project" value="InterPro"/>
</dbReference>
<feature type="compositionally biased region" description="Low complexity" evidence="1">
    <location>
        <begin position="384"/>
        <end position="394"/>
    </location>
</feature>
<dbReference type="AlphaFoldDB" id="A0A7J6KWM3"/>
<evidence type="ECO:0000256" key="1">
    <source>
        <dbReference type="SAM" id="MobiDB-lite"/>
    </source>
</evidence>
<dbReference type="InterPro" id="IPR036397">
    <property type="entry name" value="RNaseH_sf"/>
</dbReference>
<dbReference type="PROSITE" id="PS50994">
    <property type="entry name" value="INTEGRASE"/>
    <property type="match status" value="1"/>
</dbReference>
<proteinExistence type="predicted"/>
<protein>
    <recommendedName>
        <fullName evidence="2">Integrase catalytic domain-containing protein</fullName>
    </recommendedName>
</protein>
<dbReference type="InterPro" id="IPR001584">
    <property type="entry name" value="Integrase_cat-core"/>
</dbReference>
<dbReference type="InterPro" id="IPR050951">
    <property type="entry name" value="Retrovirus_Pol_polyprotein"/>
</dbReference>
<reference evidence="3 4" key="1">
    <citation type="submission" date="2020-04" db="EMBL/GenBank/DDBJ databases">
        <title>Perkinsus olseni comparative genomics.</title>
        <authorList>
            <person name="Bogema D.R."/>
        </authorList>
    </citation>
    <scope>NUCLEOTIDE SEQUENCE [LARGE SCALE GENOMIC DNA]</scope>
    <source>
        <strain evidence="3">ATCC PRA-179</strain>
    </source>
</reference>
<evidence type="ECO:0000259" key="2">
    <source>
        <dbReference type="PROSITE" id="PS50994"/>
    </source>
</evidence>
<name>A0A7J6KWM3_PEROL</name>
<dbReference type="Proteomes" id="UP000570595">
    <property type="component" value="Unassembled WGS sequence"/>
</dbReference>
<dbReference type="SUPFAM" id="SSF53098">
    <property type="entry name" value="Ribonuclease H-like"/>
    <property type="match status" value="1"/>
</dbReference>
<gene>
    <name evidence="3" type="ORF">FOZ61_010407</name>
</gene>
<feature type="region of interest" description="Disordered" evidence="1">
    <location>
        <begin position="302"/>
        <end position="402"/>
    </location>
</feature>